<proteinExistence type="predicted"/>
<protein>
    <submittedName>
        <fullName evidence="2">Uncharacterized protein</fullName>
    </submittedName>
</protein>
<reference evidence="2 3" key="1">
    <citation type="submission" date="2019-05" db="EMBL/GenBank/DDBJ databases">
        <title>Another draft genome of Portunus trituberculatus and its Hox gene families provides insights of decapod evolution.</title>
        <authorList>
            <person name="Jeong J.-H."/>
            <person name="Song I."/>
            <person name="Kim S."/>
            <person name="Choi T."/>
            <person name="Kim D."/>
            <person name="Ryu S."/>
            <person name="Kim W."/>
        </authorList>
    </citation>
    <scope>NUCLEOTIDE SEQUENCE [LARGE SCALE GENOMIC DNA]</scope>
    <source>
        <tissue evidence="2">Muscle</tissue>
    </source>
</reference>
<dbReference type="EMBL" id="VSRR010034237">
    <property type="protein sequence ID" value="MPC72154.1"/>
    <property type="molecule type" value="Genomic_DNA"/>
</dbReference>
<keyword evidence="3" id="KW-1185">Reference proteome</keyword>
<organism evidence="2 3">
    <name type="scientific">Portunus trituberculatus</name>
    <name type="common">Swimming crab</name>
    <name type="synonym">Neptunus trituberculatus</name>
    <dbReference type="NCBI Taxonomy" id="210409"/>
    <lineage>
        <taxon>Eukaryota</taxon>
        <taxon>Metazoa</taxon>
        <taxon>Ecdysozoa</taxon>
        <taxon>Arthropoda</taxon>
        <taxon>Crustacea</taxon>
        <taxon>Multicrustacea</taxon>
        <taxon>Malacostraca</taxon>
        <taxon>Eumalacostraca</taxon>
        <taxon>Eucarida</taxon>
        <taxon>Decapoda</taxon>
        <taxon>Pleocyemata</taxon>
        <taxon>Brachyura</taxon>
        <taxon>Eubrachyura</taxon>
        <taxon>Portunoidea</taxon>
        <taxon>Portunidae</taxon>
        <taxon>Portuninae</taxon>
        <taxon>Portunus</taxon>
    </lineage>
</organism>
<feature type="region of interest" description="Disordered" evidence="1">
    <location>
        <begin position="64"/>
        <end position="92"/>
    </location>
</feature>
<evidence type="ECO:0000313" key="2">
    <source>
        <dbReference type="EMBL" id="MPC72154.1"/>
    </source>
</evidence>
<sequence length="92" mass="9875">MVLKGLSSGRSPDSVGLHWEIIITVTWFRVSSPCKPICPLIALPPGDALLVMDWALPCDLSTSSRRHVTQTSGDLASVDKPTHGLTPPEGRT</sequence>
<evidence type="ECO:0000313" key="3">
    <source>
        <dbReference type="Proteomes" id="UP000324222"/>
    </source>
</evidence>
<name>A0A5B7HUP7_PORTR</name>
<evidence type="ECO:0000256" key="1">
    <source>
        <dbReference type="SAM" id="MobiDB-lite"/>
    </source>
</evidence>
<dbReference type="Proteomes" id="UP000324222">
    <property type="component" value="Unassembled WGS sequence"/>
</dbReference>
<gene>
    <name evidence="2" type="ORF">E2C01_066448</name>
</gene>
<dbReference type="AlphaFoldDB" id="A0A5B7HUP7"/>
<comment type="caution">
    <text evidence="2">The sequence shown here is derived from an EMBL/GenBank/DDBJ whole genome shotgun (WGS) entry which is preliminary data.</text>
</comment>
<accession>A0A5B7HUP7</accession>